<dbReference type="GO" id="GO:0008270">
    <property type="term" value="F:zinc ion binding"/>
    <property type="evidence" value="ECO:0007669"/>
    <property type="project" value="InterPro"/>
</dbReference>
<organism evidence="5 6">
    <name type="scientific">Penicillium nordicum</name>
    <dbReference type="NCBI Taxonomy" id="229535"/>
    <lineage>
        <taxon>Eukaryota</taxon>
        <taxon>Fungi</taxon>
        <taxon>Dikarya</taxon>
        <taxon>Ascomycota</taxon>
        <taxon>Pezizomycotina</taxon>
        <taxon>Eurotiomycetes</taxon>
        <taxon>Eurotiomycetidae</taxon>
        <taxon>Eurotiales</taxon>
        <taxon>Aspergillaceae</taxon>
        <taxon>Penicillium</taxon>
    </lineage>
</organism>
<keyword evidence="1" id="KW-0805">Transcription regulation</keyword>
<dbReference type="InterPro" id="IPR001138">
    <property type="entry name" value="Zn2Cys6_DnaBD"/>
</dbReference>
<keyword evidence="6" id="KW-1185">Reference proteome</keyword>
<evidence type="ECO:0000256" key="3">
    <source>
        <dbReference type="ARBA" id="ARBA00023242"/>
    </source>
</evidence>
<feature type="domain" description="Zn(2)-C6 fungal-type" evidence="4">
    <location>
        <begin position="33"/>
        <end position="57"/>
    </location>
</feature>
<dbReference type="InterPro" id="IPR053157">
    <property type="entry name" value="Sterol_Uptake_Regulator"/>
</dbReference>
<evidence type="ECO:0000256" key="2">
    <source>
        <dbReference type="ARBA" id="ARBA00023163"/>
    </source>
</evidence>
<reference evidence="5 6" key="1">
    <citation type="submission" date="2015-08" db="EMBL/GenBank/DDBJ databases">
        <title>Genome sequencing of Penicillium nordicum.</title>
        <authorList>
            <person name="Nguyen H.D."/>
            <person name="Seifert K.A."/>
        </authorList>
    </citation>
    <scope>NUCLEOTIDE SEQUENCE [LARGE SCALE GENOMIC DNA]</scope>
    <source>
        <strain evidence="5 6">DAOMC 185683</strain>
    </source>
</reference>
<dbReference type="Pfam" id="PF11951">
    <property type="entry name" value="Fungal_trans_2"/>
    <property type="match status" value="1"/>
</dbReference>
<evidence type="ECO:0000259" key="4">
    <source>
        <dbReference type="Pfam" id="PF00172"/>
    </source>
</evidence>
<sequence length="418" mass="47119">GEVITNERVMCRMAYLVARKLSGRKMGPTFAEVKCDEISPSCFNCERRGLRCSLAISRATSADIEPIRPSRVPNLEGPASSVLSPHHVWAIADSSLFPVPPPQIWHVGMELMHHYSTVTADTFAIRPDMQYVWRTIVPEMGHRSSFVTHGVLSVAAQHKAHLLPGLRDKYLDMAAYHQMLGMEGFRAALSNVNHNNWKHTFTFSSTIVIYVCSLLGPVDEPGANPIPDILKLFILVRGLRTTLLLHNAQLGGTELAPLSHGVWILGEQDDSLYENDPSPNYSRLPQGIFDALRHLSTFFSTHLPESSKGDYELAISHLRKAAKLIAHAGTRVEIGMVMFFPYVIPENIIADIQVANPYALLLLSYFALLLKVMENQFWYIRGWPTRIWAAADEQAKNYPKVKKMLQWPKEQALELYRH</sequence>
<dbReference type="CDD" id="cd00067">
    <property type="entry name" value="GAL4"/>
    <property type="match status" value="1"/>
</dbReference>
<name>A0A0M9W9L8_9EURO</name>
<keyword evidence="2" id="KW-0804">Transcription</keyword>
<comment type="caution">
    <text evidence="5">The sequence shown here is derived from an EMBL/GenBank/DDBJ whole genome shotgun (WGS) entry which is preliminary data.</text>
</comment>
<proteinExistence type="predicted"/>
<evidence type="ECO:0000256" key="1">
    <source>
        <dbReference type="ARBA" id="ARBA00023015"/>
    </source>
</evidence>
<dbReference type="STRING" id="229535.A0A0M9W9L8"/>
<dbReference type="EMBL" id="LHQQ01000461">
    <property type="protein sequence ID" value="KOS36423.1"/>
    <property type="molecule type" value="Genomic_DNA"/>
</dbReference>
<dbReference type="PANTHER" id="PTHR47784">
    <property type="entry name" value="STEROL UPTAKE CONTROL PROTEIN 2"/>
    <property type="match status" value="1"/>
</dbReference>
<dbReference type="InterPro" id="IPR021858">
    <property type="entry name" value="Fun_TF"/>
</dbReference>
<dbReference type="Proteomes" id="UP000037696">
    <property type="component" value="Unassembled WGS sequence"/>
</dbReference>
<dbReference type="AlphaFoldDB" id="A0A0M9W9L8"/>
<dbReference type="GO" id="GO:0001228">
    <property type="term" value="F:DNA-binding transcription activator activity, RNA polymerase II-specific"/>
    <property type="evidence" value="ECO:0007669"/>
    <property type="project" value="TreeGrafter"/>
</dbReference>
<protein>
    <recommendedName>
        <fullName evidence="4">Zn(2)-C6 fungal-type domain-containing protein</fullName>
    </recommendedName>
</protein>
<feature type="non-terminal residue" evidence="5">
    <location>
        <position position="1"/>
    </location>
</feature>
<dbReference type="PANTHER" id="PTHR47784:SF5">
    <property type="entry name" value="STEROL UPTAKE CONTROL PROTEIN 2"/>
    <property type="match status" value="1"/>
</dbReference>
<dbReference type="Pfam" id="PF00172">
    <property type="entry name" value="Zn_clus"/>
    <property type="match status" value="1"/>
</dbReference>
<accession>A0A0M9W9L8</accession>
<dbReference type="OrthoDB" id="5350673at2759"/>
<evidence type="ECO:0000313" key="5">
    <source>
        <dbReference type="EMBL" id="KOS36423.1"/>
    </source>
</evidence>
<gene>
    <name evidence="5" type="ORF">ACN38_g12836</name>
</gene>
<evidence type="ECO:0000313" key="6">
    <source>
        <dbReference type="Proteomes" id="UP000037696"/>
    </source>
</evidence>
<keyword evidence="3" id="KW-0539">Nucleus</keyword>